<dbReference type="GO" id="GO:0006508">
    <property type="term" value="P:proteolysis"/>
    <property type="evidence" value="ECO:0007669"/>
    <property type="project" value="UniProtKB-KW"/>
</dbReference>
<evidence type="ECO:0000256" key="15">
    <source>
        <dbReference type="SAM" id="MobiDB-lite"/>
    </source>
</evidence>
<dbReference type="OrthoDB" id="361536at2759"/>
<dbReference type="PROSITE" id="PS00972">
    <property type="entry name" value="USP_1"/>
    <property type="match status" value="1"/>
</dbReference>
<dbReference type="GO" id="GO:0004843">
    <property type="term" value="F:cysteine-type deubiquitinase activity"/>
    <property type="evidence" value="ECO:0007669"/>
    <property type="project" value="UniProtKB-UniRule"/>
</dbReference>
<dbReference type="InterPro" id="IPR018200">
    <property type="entry name" value="USP_CS"/>
</dbReference>
<dbReference type="Gene3D" id="1.10.8.10">
    <property type="entry name" value="DNA helicase RuvA subunit, C-terminal domain"/>
    <property type="match status" value="2"/>
</dbReference>
<dbReference type="CDD" id="cd02658">
    <property type="entry name" value="Peptidase_C19B"/>
    <property type="match status" value="1"/>
</dbReference>
<evidence type="ECO:0000256" key="5">
    <source>
        <dbReference type="ARBA" id="ARBA00022737"/>
    </source>
</evidence>
<dbReference type="SMART" id="SM00290">
    <property type="entry name" value="ZnF_UBP"/>
    <property type="match status" value="1"/>
</dbReference>
<dbReference type="InterPro" id="IPR001394">
    <property type="entry name" value="Peptidase_C19_UCH"/>
</dbReference>
<keyword evidence="8 14" id="KW-0378">Hydrolase</keyword>
<feature type="domain" description="USP" evidence="17">
    <location>
        <begin position="407"/>
        <end position="903"/>
    </location>
</feature>
<dbReference type="PROSITE" id="PS50235">
    <property type="entry name" value="USP_3"/>
    <property type="match status" value="1"/>
</dbReference>
<dbReference type="InterPro" id="IPR015940">
    <property type="entry name" value="UBA"/>
</dbReference>
<feature type="active site" description="Nucleophile" evidence="11">
    <location>
        <position position="416"/>
    </location>
</feature>
<feature type="binding site" evidence="12">
    <location>
        <position position="266"/>
    </location>
    <ligand>
        <name>Zn(2+)</name>
        <dbReference type="ChEBI" id="CHEBI:29105"/>
    </ligand>
</feature>
<evidence type="ECO:0000256" key="10">
    <source>
        <dbReference type="ARBA" id="ARBA00022833"/>
    </source>
</evidence>
<feature type="region of interest" description="Disordered" evidence="15">
    <location>
        <begin position="821"/>
        <end position="841"/>
    </location>
</feature>
<dbReference type="PROSITE" id="PS50030">
    <property type="entry name" value="UBA"/>
    <property type="match status" value="2"/>
</dbReference>
<keyword evidence="6 13" id="KW-0863">Zinc-finger</keyword>
<sequence>MTCCFLTLQKPKQTPSLSLGIISSSLCTLLGQSTNSSLSLSLSLSRSLARSLPKEEQRKTVSTMNPMELLRSNLSRVRIPEPTNRIYKQECCISFDTPRSEGGLFVDLNTFLAFGKDCVGWNYEKTGNPVYLHLKQTRKPVSEDRPSKKPTLLAIGVDGGFDNNEPEYEETYSIVILPGYVTLPFPSVELPEKVRLAVDAVLIAEGAERKEQLAAWTADKKQVSAYAMNLQQIGHGVVVPPSGWKCAKCDKTENLWLNLTDGMILCGRRNWDGTGGNNHAIDHYKETGYPLAVKLGTITADLEAAVFKNRPFLVRTVVFHRTMICVMLRFSVDFVMSSDVFSYPEDDSVLDPLLAQHLAFYGVDFSSLQKTEMTTAERELDQNTNFDWNRIQENGQEAEPLFGPGYTGLTNLGNSCYMAATMQVVFSTHSFSSRYYASQSLKGAFETAPADPTVDLNMQLTKLAHGLLCGRYSVPALEKDDAPNDGNSRNAKQEGIPPRMFKAVIAASHPEFSSMRQQDALEFFLHFIDQVERVNGGKPALDPSRSFKFGIEERILCSSGKVAYNRRLDYILSLNIPLHEATNKGEVEAFQKLKAEKISEGKDVSGDEIVRPRVPLAACLASFSAPEEIEFYSTALKAKTIATKTAGLTSFPDYLVLHMRKFVMEEGWVPKKLDVYIDVPDVIDISHMRSKGIQPGEELLPDGVSPPEAEPTIALVPNEDIVSQLLSMGFNHLHCQKAAINTSNAGVEEAMNWLLSHMDDPDINAPISLEGQGSEVVDQSKIDTLISFGFQEEIARKALKASGGDIEKATDWIFSNPDASVSSDMDATTSGATTATDDPGLPDGEGRYRLFGIVSHIGTSTQCGHYVAHVLKDGRWVIFNDNKVAASVNPPKDMGYLYFFQRLKS</sequence>
<evidence type="ECO:0000256" key="12">
    <source>
        <dbReference type="PIRSR" id="PIRSR016308-3"/>
    </source>
</evidence>
<comment type="catalytic activity">
    <reaction evidence="1 14">
        <text>Thiol-dependent hydrolysis of ester, thioester, amide, peptide and isopeptide bonds formed by the C-terminal Gly of ubiquitin (a 76-residue protein attached to proteins as an intracellular targeting signal).</text>
        <dbReference type="EC" id="3.4.19.12"/>
    </reaction>
</comment>
<dbReference type="GO" id="GO:0008270">
    <property type="term" value="F:zinc ion binding"/>
    <property type="evidence" value="ECO:0007669"/>
    <property type="project" value="UniProtKB-KW"/>
</dbReference>
<feature type="active site" description="Proton acceptor" evidence="11">
    <location>
        <position position="865"/>
    </location>
</feature>
<evidence type="ECO:0000256" key="6">
    <source>
        <dbReference type="ARBA" id="ARBA00022771"/>
    </source>
</evidence>
<comment type="similarity">
    <text evidence="2 14">Belongs to the peptidase C19 family.</text>
</comment>
<feature type="compositionally biased region" description="Low complexity" evidence="15">
    <location>
        <begin position="822"/>
        <end position="838"/>
    </location>
</feature>
<dbReference type="InterPro" id="IPR013083">
    <property type="entry name" value="Znf_RING/FYVE/PHD"/>
</dbReference>
<evidence type="ECO:0000259" key="17">
    <source>
        <dbReference type="PROSITE" id="PS50235"/>
    </source>
</evidence>
<organism evidence="19 20">
    <name type="scientific">Turnera subulata</name>
    <dbReference type="NCBI Taxonomy" id="218843"/>
    <lineage>
        <taxon>Eukaryota</taxon>
        <taxon>Viridiplantae</taxon>
        <taxon>Streptophyta</taxon>
        <taxon>Embryophyta</taxon>
        <taxon>Tracheophyta</taxon>
        <taxon>Spermatophyta</taxon>
        <taxon>Magnoliopsida</taxon>
        <taxon>eudicotyledons</taxon>
        <taxon>Gunneridae</taxon>
        <taxon>Pentapetalae</taxon>
        <taxon>rosids</taxon>
        <taxon>fabids</taxon>
        <taxon>Malpighiales</taxon>
        <taxon>Passifloraceae</taxon>
        <taxon>Turnera</taxon>
    </lineage>
</organism>
<evidence type="ECO:0000256" key="13">
    <source>
        <dbReference type="PROSITE-ProRule" id="PRU00502"/>
    </source>
</evidence>
<dbReference type="SUPFAM" id="SSF57850">
    <property type="entry name" value="RING/U-box"/>
    <property type="match status" value="1"/>
</dbReference>
<evidence type="ECO:0000256" key="2">
    <source>
        <dbReference type="ARBA" id="ARBA00009085"/>
    </source>
</evidence>
<dbReference type="InterPro" id="IPR038765">
    <property type="entry name" value="Papain-like_cys_pep_sf"/>
</dbReference>
<keyword evidence="4 12" id="KW-0479">Metal-binding</keyword>
<keyword evidence="7 14" id="KW-0833">Ubl conjugation pathway</keyword>
<dbReference type="EC" id="3.4.19.12" evidence="14"/>
<dbReference type="InterPro" id="IPR016652">
    <property type="entry name" value="Ubiquitinyl_hydrolase"/>
</dbReference>
<protein>
    <recommendedName>
        <fullName evidence="14">Ubiquitin carboxyl-terminal hydrolase</fullName>
        <ecNumber evidence="14">3.4.19.12</ecNumber>
    </recommendedName>
</protein>
<dbReference type="GO" id="GO:0016579">
    <property type="term" value="P:protein deubiquitination"/>
    <property type="evidence" value="ECO:0007669"/>
    <property type="project" value="InterPro"/>
</dbReference>
<evidence type="ECO:0000256" key="7">
    <source>
        <dbReference type="ARBA" id="ARBA00022786"/>
    </source>
</evidence>
<dbReference type="FunFam" id="3.90.70.10:FF:000099">
    <property type="entry name" value="Ubiquitin carboxyl-terminal hydrolase"/>
    <property type="match status" value="1"/>
</dbReference>
<evidence type="ECO:0000259" key="18">
    <source>
        <dbReference type="PROSITE" id="PS50271"/>
    </source>
</evidence>
<dbReference type="AlphaFoldDB" id="A0A9Q0G6Z7"/>
<dbReference type="FunFam" id="1.10.8.10:FF:000086">
    <property type="entry name" value="Ubiquitin carboxyl-terminal hydrolase"/>
    <property type="match status" value="1"/>
</dbReference>
<proteinExistence type="inferred from homology"/>
<dbReference type="InterPro" id="IPR001607">
    <property type="entry name" value="Znf_UBP"/>
</dbReference>
<evidence type="ECO:0000256" key="3">
    <source>
        <dbReference type="ARBA" id="ARBA00022670"/>
    </source>
</evidence>
<name>A0A9Q0G6Z7_9ROSI</name>
<dbReference type="SMART" id="SM00165">
    <property type="entry name" value="UBA"/>
    <property type="match status" value="2"/>
</dbReference>
<evidence type="ECO:0000256" key="9">
    <source>
        <dbReference type="ARBA" id="ARBA00022807"/>
    </source>
</evidence>
<dbReference type="InterPro" id="IPR050185">
    <property type="entry name" value="Ub_carboxyl-term_hydrolase"/>
</dbReference>
<dbReference type="Pfam" id="PF00627">
    <property type="entry name" value="UBA"/>
    <property type="match status" value="2"/>
</dbReference>
<keyword evidence="3 14" id="KW-0645">Protease</keyword>
<reference evidence="19" key="2">
    <citation type="journal article" date="2023" name="Plants (Basel)">
        <title>Annotation of the Turnera subulata (Passifloraceae) Draft Genome Reveals the S-Locus Evolved after the Divergence of Turneroideae from Passifloroideae in a Stepwise Manner.</title>
        <authorList>
            <person name="Henning P.M."/>
            <person name="Roalson E.H."/>
            <person name="Mir W."/>
            <person name="McCubbin A.G."/>
            <person name="Shore J.S."/>
        </authorList>
    </citation>
    <scope>NUCLEOTIDE SEQUENCE</scope>
    <source>
        <strain evidence="19">F60SS</strain>
    </source>
</reference>
<dbReference type="Pfam" id="PF17807">
    <property type="entry name" value="zf-UBP_var"/>
    <property type="match status" value="1"/>
</dbReference>
<evidence type="ECO:0000256" key="8">
    <source>
        <dbReference type="ARBA" id="ARBA00022801"/>
    </source>
</evidence>
<evidence type="ECO:0000259" key="16">
    <source>
        <dbReference type="PROSITE" id="PS50030"/>
    </source>
</evidence>
<dbReference type="Pfam" id="PF00443">
    <property type="entry name" value="UCH"/>
    <property type="match status" value="1"/>
</dbReference>
<comment type="function">
    <text evidence="14">Recognizes and hydrolyzes the peptide bond at the C-terminal Gly of ubiquitin. Involved in the processing of poly-ubiquitin precursors as well as that of ubiquitinated proteins.</text>
</comment>
<dbReference type="PROSITE" id="PS50271">
    <property type="entry name" value="ZF_UBP"/>
    <property type="match status" value="1"/>
</dbReference>
<dbReference type="SUPFAM" id="SSF46934">
    <property type="entry name" value="UBA-like"/>
    <property type="match status" value="1"/>
</dbReference>
<comment type="caution">
    <text evidence="19">The sequence shown here is derived from an EMBL/GenBank/DDBJ whole genome shotgun (WGS) entry which is preliminary data.</text>
</comment>
<dbReference type="CDD" id="cd14388">
    <property type="entry name" value="UBA2_atUBP14"/>
    <property type="match status" value="1"/>
</dbReference>
<dbReference type="Pfam" id="PF02148">
    <property type="entry name" value="zf-UBP"/>
    <property type="match status" value="1"/>
</dbReference>
<feature type="domain" description="UBP-type" evidence="18">
    <location>
        <begin position="222"/>
        <end position="365"/>
    </location>
</feature>
<evidence type="ECO:0000313" key="19">
    <source>
        <dbReference type="EMBL" id="KAJ4843006.1"/>
    </source>
</evidence>
<keyword evidence="9 14" id="KW-0788">Thiol protease</keyword>
<feature type="binding site" evidence="12">
    <location>
        <position position="279"/>
    </location>
    <ligand>
        <name>Zn(2+)</name>
        <dbReference type="ChEBI" id="CHEBI:29105"/>
    </ligand>
</feature>
<dbReference type="InterPro" id="IPR009060">
    <property type="entry name" value="UBA-like_sf"/>
</dbReference>
<dbReference type="FunFam" id="3.30.40.10:FF:000371">
    <property type="entry name" value="Ubiquitin carboxyl-terminal hydrolase"/>
    <property type="match status" value="1"/>
</dbReference>
<keyword evidence="10 12" id="KW-0862">Zinc</keyword>
<dbReference type="GO" id="GO:0007154">
    <property type="term" value="P:cell communication"/>
    <property type="evidence" value="ECO:0007669"/>
    <property type="project" value="UniProtKB-ARBA"/>
</dbReference>
<evidence type="ECO:0000256" key="1">
    <source>
        <dbReference type="ARBA" id="ARBA00000707"/>
    </source>
</evidence>
<dbReference type="PIRSF" id="PIRSF016308">
    <property type="entry name" value="UBP"/>
    <property type="match status" value="1"/>
</dbReference>
<feature type="domain" description="UBA" evidence="16">
    <location>
        <begin position="716"/>
        <end position="757"/>
    </location>
</feature>
<evidence type="ECO:0000256" key="4">
    <source>
        <dbReference type="ARBA" id="ARBA00022723"/>
    </source>
</evidence>
<keyword evidence="20" id="KW-1185">Reference proteome</keyword>
<dbReference type="InterPro" id="IPR028889">
    <property type="entry name" value="USP"/>
</dbReference>
<feature type="binding site" evidence="12">
    <location>
        <position position="246"/>
    </location>
    <ligand>
        <name>Zn(2+)</name>
        <dbReference type="ChEBI" id="CHEBI:29105"/>
    </ligand>
</feature>
<evidence type="ECO:0000256" key="14">
    <source>
        <dbReference type="RuleBase" id="RU366025"/>
    </source>
</evidence>
<dbReference type="PANTHER" id="PTHR21646:SF10">
    <property type="entry name" value="UBIQUITIN CARBOXYL-TERMINAL HYDROLASE 14"/>
    <property type="match status" value="1"/>
</dbReference>
<dbReference type="InterPro" id="IPR041432">
    <property type="entry name" value="UBP13_Znf-UBP_var"/>
</dbReference>
<evidence type="ECO:0000313" key="20">
    <source>
        <dbReference type="Proteomes" id="UP001141552"/>
    </source>
</evidence>
<dbReference type="Proteomes" id="UP001141552">
    <property type="component" value="Unassembled WGS sequence"/>
</dbReference>
<dbReference type="SUPFAM" id="SSF54001">
    <property type="entry name" value="Cysteine proteinases"/>
    <property type="match status" value="1"/>
</dbReference>
<feature type="domain" description="UBA" evidence="16">
    <location>
        <begin position="776"/>
        <end position="816"/>
    </location>
</feature>
<dbReference type="GO" id="GO:0023052">
    <property type="term" value="P:signaling"/>
    <property type="evidence" value="ECO:0007669"/>
    <property type="project" value="UniProtKB-ARBA"/>
</dbReference>
<dbReference type="EMBL" id="JAKUCV010002334">
    <property type="protein sequence ID" value="KAJ4843006.1"/>
    <property type="molecule type" value="Genomic_DNA"/>
</dbReference>
<dbReference type="Gene3D" id="3.30.40.10">
    <property type="entry name" value="Zinc/RING finger domain, C3HC4 (zinc finger)"/>
    <property type="match status" value="2"/>
</dbReference>
<dbReference type="PANTHER" id="PTHR21646">
    <property type="entry name" value="UBIQUITIN CARBOXYL-TERMINAL HYDROLASE"/>
    <property type="match status" value="1"/>
</dbReference>
<dbReference type="FunFam" id="3.30.40.10:FF:000026">
    <property type="entry name" value="Ubiquitin carboxyl-terminal hydrolase"/>
    <property type="match status" value="1"/>
</dbReference>
<reference evidence="19" key="1">
    <citation type="submission" date="2022-02" db="EMBL/GenBank/DDBJ databases">
        <authorList>
            <person name="Henning P.M."/>
            <person name="McCubbin A.G."/>
            <person name="Shore J.S."/>
        </authorList>
    </citation>
    <scope>NUCLEOTIDE SEQUENCE</scope>
    <source>
        <strain evidence="19">F60SS</strain>
        <tissue evidence="19">Leaves</tissue>
    </source>
</reference>
<evidence type="ECO:0000256" key="11">
    <source>
        <dbReference type="PIRSR" id="PIRSR016308-1"/>
    </source>
</evidence>
<dbReference type="FunFam" id="1.10.8.10:FF:000103">
    <property type="entry name" value="Ubiquitin carboxyl-terminal hydrolase"/>
    <property type="match status" value="1"/>
</dbReference>
<dbReference type="Gene3D" id="3.90.70.10">
    <property type="entry name" value="Cysteine proteinases"/>
    <property type="match status" value="1"/>
</dbReference>
<accession>A0A9Q0G6Z7</accession>
<dbReference type="CDD" id="cd14295">
    <property type="entry name" value="UBA1_atUBP14"/>
    <property type="match status" value="1"/>
</dbReference>
<gene>
    <name evidence="19" type="primary">UBP14</name>
    <name evidence="19" type="ORF">Tsubulata_005382</name>
</gene>
<feature type="binding site" evidence="12">
    <location>
        <position position="249"/>
    </location>
    <ligand>
        <name>Zn(2+)</name>
        <dbReference type="ChEBI" id="CHEBI:29105"/>
    </ligand>
</feature>
<keyword evidence="5" id="KW-0677">Repeat</keyword>
<dbReference type="PROSITE" id="PS00973">
    <property type="entry name" value="USP_2"/>
    <property type="match status" value="1"/>
</dbReference>